<keyword evidence="3" id="KW-1185">Reference proteome</keyword>
<evidence type="ECO:0000313" key="2">
    <source>
        <dbReference type="EMBL" id="MCM1989510.1"/>
    </source>
</evidence>
<name>A0A9J6NZY5_9CLOT</name>
<reference evidence="2" key="1">
    <citation type="journal article" date="2021" name="mSystems">
        <title>Bacteria and Archaea Synergistically Convert Glycine Betaine to Biogenic Methane in the Formosa Cold Seep of the South China Sea.</title>
        <authorList>
            <person name="Li L."/>
            <person name="Zhang W."/>
            <person name="Zhang S."/>
            <person name="Song L."/>
            <person name="Sun Q."/>
            <person name="Zhang H."/>
            <person name="Xiang H."/>
            <person name="Dong X."/>
        </authorList>
    </citation>
    <scope>NUCLEOTIDE SEQUENCE</scope>
    <source>
        <strain evidence="2">ZWT</strain>
    </source>
</reference>
<reference evidence="2" key="2">
    <citation type="submission" date="2021-04" db="EMBL/GenBank/DDBJ databases">
        <authorList>
            <person name="Dong X."/>
        </authorList>
    </citation>
    <scope>NUCLEOTIDE SEQUENCE</scope>
    <source>
        <strain evidence="2">ZWT</strain>
    </source>
</reference>
<dbReference type="AlphaFoldDB" id="A0A9J6NZY5"/>
<feature type="transmembrane region" description="Helical" evidence="1">
    <location>
        <begin position="97"/>
        <end position="115"/>
    </location>
</feature>
<feature type="transmembrane region" description="Helical" evidence="1">
    <location>
        <begin position="35"/>
        <end position="51"/>
    </location>
</feature>
<accession>A0A9J6NZY5</accession>
<evidence type="ECO:0000313" key="3">
    <source>
        <dbReference type="Proteomes" id="UP001056429"/>
    </source>
</evidence>
<proteinExistence type="predicted"/>
<sequence length="119" mass="13331">MKNEKTKDKIIYGSILTISLYCIISAIIHPIVWEMIALIILPILYLGVIRIGDFKIRSIITKILSVIYGIVSVFMFVICLISGFVENGTLNVAIKNIGLNSPLILGFLILSVFVYKKKE</sequence>
<dbReference type="Proteomes" id="UP001056429">
    <property type="component" value="Unassembled WGS sequence"/>
</dbReference>
<feature type="transmembrane region" description="Helical" evidence="1">
    <location>
        <begin position="12"/>
        <end position="29"/>
    </location>
</feature>
<evidence type="ECO:0000256" key="1">
    <source>
        <dbReference type="SAM" id="Phobius"/>
    </source>
</evidence>
<protein>
    <submittedName>
        <fullName evidence="2">Uncharacterized protein</fullName>
    </submittedName>
</protein>
<gene>
    <name evidence="2" type="ORF">KDK92_07135</name>
</gene>
<keyword evidence="1" id="KW-0812">Transmembrane</keyword>
<keyword evidence="1" id="KW-0472">Membrane</keyword>
<organism evidence="2 3">
    <name type="scientific">Oceanirhabdus seepicola</name>
    <dbReference type="NCBI Taxonomy" id="2828781"/>
    <lineage>
        <taxon>Bacteria</taxon>
        <taxon>Bacillati</taxon>
        <taxon>Bacillota</taxon>
        <taxon>Clostridia</taxon>
        <taxon>Eubacteriales</taxon>
        <taxon>Clostridiaceae</taxon>
        <taxon>Oceanirhabdus</taxon>
    </lineage>
</organism>
<dbReference type="RefSeq" id="WP_250858503.1">
    <property type="nucleotide sequence ID" value="NZ_JAGSOJ010000001.1"/>
</dbReference>
<feature type="transmembrane region" description="Helical" evidence="1">
    <location>
        <begin position="63"/>
        <end position="85"/>
    </location>
</feature>
<comment type="caution">
    <text evidence="2">The sequence shown here is derived from an EMBL/GenBank/DDBJ whole genome shotgun (WGS) entry which is preliminary data.</text>
</comment>
<keyword evidence="1" id="KW-1133">Transmembrane helix</keyword>
<dbReference type="EMBL" id="JAGSOJ010000001">
    <property type="protein sequence ID" value="MCM1989510.1"/>
    <property type="molecule type" value="Genomic_DNA"/>
</dbReference>